<keyword evidence="3" id="KW-1185">Reference proteome</keyword>
<evidence type="ECO:0000313" key="2">
    <source>
        <dbReference type="EMBL" id="WUQ87274.1"/>
    </source>
</evidence>
<dbReference type="Proteomes" id="UP001432222">
    <property type="component" value="Chromosome"/>
</dbReference>
<name>A0ABZ1UAL9_9ACTN</name>
<protein>
    <submittedName>
        <fullName evidence="2">DUF397 domain-containing protein</fullName>
    </submittedName>
</protein>
<sequence>MNPVTWHKSSYSTNGGECVEFAPDVPGLVPVRDSKDPSGPALLFPSDAWSAFVAAVQAGEFGTV</sequence>
<dbReference type="InterPro" id="IPR007278">
    <property type="entry name" value="DUF397"/>
</dbReference>
<evidence type="ECO:0000313" key="3">
    <source>
        <dbReference type="Proteomes" id="UP001432222"/>
    </source>
</evidence>
<feature type="domain" description="DUF397" evidence="1">
    <location>
        <begin position="5"/>
        <end position="57"/>
    </location>
</feature>
<dbReference type="EMBL" id="CP108110">
    <property type="protein sequence ID" value="WUQ87274.1"/>
    <property type="molecule type" value="Genomic_DNA"/>
</dbReference>
<organism evidence="2 3">
    <name type="scientific">Kitasatospora purpeofusca</name>
    <dbReference type="NCBI Taxonomy" id="67352"/>
    <lineage>
        <taxon>Bacteria</taxon>
        <taxon>Bacillati</taxon>
        <taxon>Actinomycetota</taxon>
        <taxon>Actinomycetes</taxon>
        <taxon>Kitasatosporales</taxon>
        <taxon>Streptomycetaceae</taxon>
        <taxon>Kitasatospora</taxon>
    </lineage>
</organism>
<reference evidence="2" key="1">
    <citation type="submission" date="2022-10" db="EMBL/GenBank/DDBJ databases">
        <title>The complete genomes of actinobacterial strains from the NBC collection.</title>
        <authorList>
            <person name="Joergensen T.S."/>
            <person name="Alvarez Arevalo M."/>
            <person name="Sterndorff E.B."/>
            <person name="Faurdal D."/>
            <person name="Vuksanovic O."/>
            <person name="Mourched A.-S."/>
            <person name="Charusanti P."/>
            <person name="Shaw S."/>
            <person name="Blin K."/>
            <person name="Weber T."/>
        </authorList>
    </citation>
    <scope>NUCLEOTIDE SEQUENCE</scope>
    <source>
        <strain evidence="2">NBC_00222</strain>
    </source>
</reference>
<accession>A0ABZ1UAL9</accession>
<dbReference type="RefSeq" id="WP_328957835.1">
    <property type="nucleotide sequence ID" value="NZ_CP108110.1"/>
</dbReference>
<evidence type="ECO:0000259" key="1">
    <source>
        <dbReference type="Pfam" id="PF04149"/>
    </source>
</evidence>
<proteinExistence type="predicted"/>
<dbReference type="Pfam" id="PF04149">
    <property type="entry name" value="DUF397"/>
    <property type="match status" value="1"/>
</dbReference>
<gene>
    <name evidence="2" type="ORF">OHA16_32530</name>
</gene>